<name>A0A2J8N7T0_PANTR</name>
<evidence type="ECO:0000313" key="2">
    <source>
        <dbReference type="EMBL" id="PNI67823.1"/>
    </source>
</evidence>
<dbReference type="AlphaFoldDB" id="A0A2J8N7T0"/>
<comment type="caution">
    <text evidence="2">The sequence shown here is derived from an EMBL/GenBank/DDBJ whole genome shotgun (WGS) entry which is preliminary data.</text>
</comment>
<dbReference type="Proteomes" id="UP000236370">
    <property type="component" value="Unassembled WGS sequence"/>
</dbReference>
<organism evidence="2 3">
    <name type="scientific">Pan troglodytes</name>
    <name type="common">Chimpanzee</name>
    <dbReference type="NCBI Taxonomy" id="9598"/>
    <lineage>
        <taxon>Eukaryota</taxon>
        <taxon>Metazoa</taxon>
        <taxon>Chordata</taxon>
        <taxon>Craniata</taxon>
        <taxon>Vertebrata</taxon>
        <taxon>Euteleostomi</taxon>
        <taxon>Mammalia</taxon>
        <taxon>Eutheria</taxon>
        <taxon>Euarchontoglires</taxon>
        <taxon>Primates</taxon>
        <taxon>Haplorrhini</taxon>
        <taxon>Catarrhini</taxon>
        <taxon>Hominidae</taxon>
        <taxon>Pan</taxon>
    </lineage>
</organism>
<gene>
    <name evidence="2" type="ORF">CK820_G0013111</name>
</gene>
<accession>A0A2J8N7T0</accession>
<feature type="non-terminal residue" evidence="2">
    <location>
        <position position="1"/>
    </location>
</feature>
<reference evidence="2 3" key="1">
    <citation type="submission" date="2017-12" db="EMBL/GenBank/DDBJ databases">
        <title>High-resolution comparative analysis of great ape genomes.</title>
        <authorList>
            <person name="Pollen A."/>
            <person name="Hastie A."/>
            <person name="Hormozdiari F."/>
            <person name="Dougherty M."/>
            <person name="Liu R."/>
            <person name="Chaisson M."/>
            <person name="Hoppe E."/>
            <person name="Hill C."/>
            <person name="Pang A."/>
            <person name="Hillier L."/>
            <person name="Baker C."/>
            <person name="Armstrong J."/>
            <person name="Shendure J."/>
            <person name="Paten B."/>
            <person name="Wilson R."/>
            <person name="Chao H."/>
            <person name="Schneider V."/>
            <person name="Ventura M."/>
            <person name="Kronenberg Z."/>
            <person name="Murali S."/>
            <person name="Gordon D."/>
            <person name="Cantsilieris S."/>
            <person name="Munson K."/>
            <person name="Nelson B."/>
            <person name="Raja A."/>
            <person name="Underwood J."/>
            <person name="Diekhans M."/>
            <person name="Fiddes I."/>
            <person name="Haussler D."/>
            <person name="Eichler E."/>
        </authorList>
    </citation>
    <scope>NUCLEOTIDE SEQUENCE [LARGE SCALE GENOMIC DNA]</scope>
    <source>
        <strain evidence="2">Yerkes chimp pedigree #C0471</strain>
    </source>
</reference>
<evidence type="ECO:0000313" key="3">
    <source>
        <dbReference type="Proteomes" id="UP000236370"/>
    </source>
</evidence>
<feature type="region of interest" description="Disordered" evidence="1">
    <location>
        <begin position="1"/>
        <end position="77"/>
    </location>
</feature>
<feature type="compositionally biased region" description="Polar residues" evidence="1">
    <location>
        <begin position="12"/>
        <end position="37"/>
    </location>
</feature>
<sequence>ISVRGQDRLIISTPNQRNEKPTQSVSSPEATSGSTGSVEKKQQRRSIRTRSESEKSTEVVPKKKIKKEQVGFLHVES</sequence>
<proteinExistence type="predicted"/>
<evidence type="ECO:0000256" key="1">
    <source>
        <dbReference type="SAM" id="MobiDB-lite"/>
    </source>
</evidence>
<dbReference type="EMBL" id="NBAG03000233">
    <property type="protein sequence ID" value="PNI67823.1"/>
    <property type="molecule type" value="Genomic_DNA"/>
</dbReference>
<feature type="compositionally biased region" description="Basic and acidic residues" evidence="1">
    <location>
        <begin position="49"/>
        <end position="61"/>
    </location>
</feature>
<protein>
    <submittedName>
        <fullName evidence="2">NSD3 isoform 7</fullName>
    </submittedName>
</protein>